<reference evidence="7" key="2">
    <citation type="journal article" date="2021" name="PeerJ">
        <title>Extensive microbial diversity within the chicken gut microbiome revealed by metagenomics and culture.</title>
        <authorList>
            <person name="Gilroy R."/>
            <person name="Ravi A."/>
            <person name="Getino M."/>
            <person name="Pursley I."/>
            <person name="Horton D.L."/>
            <person name="Alikhan N.F."/>
            <person name="Baker D."/>
            <person name="Gharbi K."/>
            <person name="Hall N."/>
            <person name="Watson M."/>
            <person name="Adriaenssens E.M."/>
            <person name="Foster-Nyarko E."/>
            <person name="Jarju S."/>
            <person name="Secka A."/>
            <person name="Antonio M."/>
            <person name="Oren A."/>
            <person name="Chaudhuri R.R."/>
            <person name="La Ragione R."/>
            <person name="Hildebrand F."/>
            <person name="Pallen M.J."/>
        </authorList>
    </citation>
    <scope>NUCLEOTIDE SEQUENCE</scope>
    <source>
        <strain evidence="7">CHK191-8634</strain>
    </source>
</reference>
<feature type="transmembrane region" description="Helical" evidence="6">
    <location>
        <begin position="178"/>
        <end position="202"/>
    </location>
</feature>
<keyword evidence="3 6" id="KW-0812">Transmembrane</keyword>
<name>A0A9D1LM23_9CLOT</name>
<sequence length="288" mass="31701">MKAIYKRELRSYFNSMTGYIFIAVVIAFTGVYFMAVNLYGGYPYFSEALMSALSVFMFAIPVLTMRSLADERRSRTDQLLLTAPVSLTRIVLGKYLAMVTVLAIPVALFCLCPVIIMVNGTGYPVSDYASLFAFFLIGCVFIAIGMFISSLTESQIIASVCTFGVLFAIYLWPSLVNYLPTSAFGSLVGFLALIVIVCAVLWSMTHNALLTAGVGVIGAGTVFALYLFNSEALAGTFPAMLGVFSLRDTFTNFASYRMFDVGGLVLYLSFIFVFVFLTVQTLQKRRWS</sequence>
<feature type="transmembrane region" description="Helical" evidence="6">
    <location>
        <begin position="128"/>
        <end position="148"/>
    </location>
</feature>
<feature type="transmembrane region" description="Helical" evidence="6">
    <location>
        <begin position="12"/>
        <end position="36"/>
    </location>
</feature>
<dbReference type="Pfam" id="PF12679">
    <property type="entry name" value="ABC2_membrane_2"/>
    <property type="match status" value="1"/>
</dbReference>
<evidence type="ECO:0000313" key="7">
    <source>
        <dbReference type="EMBL" id="HIU44352.1"/>
    </source>
</evidence>
<feature type="transmembrane region" description="Helical" evidence="6">
    <location>
        <begin position="209"/>
        <end position="228"/>
    </location>
</feature>
<keyword evidence="2" id="KW-1003">Cell membrane</keyword>
<evidence type="ECO:0000256" key="6">
    <source>
        <dbReference type="SAM" id="Phobius"/>
    </source>
</evidence>
<dbReference type="InterPro" id="IPR051449">
    <property type="entry name" value="ABC-2_transporter_component"/>
</dbReference>
<evidence type="ECO:0000313" key="8">
    <source>
        <dbReference type="Proteomes" id="UP000824073"/>
    </source>
</evidence>
<dbReference type="GO" id="GO:0005886">
    <property type="term" value="C:plasma membrane"/>
    <property type="evidence" value="ECO:0007669"/>
    <property type="project" value="UniProtKB-SubCell"/>
</dbReference>
<organism evidence="7 8">
    <name type="scientific">Candidatus Ventrousia excrementavium</name>
    <dbReference type="NCBI Taxonomy" id="2840961"/>
    <lineage>
        <taxon>Bacteria</taxon>
        <taxon>Bacillati</taxon>
        <taxon>Bacillota</taxon>
        <taxon>Clostridia</taxon>
        <taxon>Eubacteriales</taxon>
        <taxon>Clostridiaceae</taxon>
        <taxon>Clostridiaceae incertae sedis</taxon>
        <taxon>Candidatus Ventrousia</taxon>
    </lineage>
</organism>
<comment type="caution">
    <text evidence="7">The sequence shown here is derived from an EMBL/GenBank/DDBJ whole genome shotgun (WGS) entry which is preliminary data.</text>
</comment>
<comment type="subcellular location">
    <subcellularLocation>
        <location evidence="1">Cell membrane</location>
        <topology evidence="1">Multi-pass membrane protein</topology>
    </subcellularLocation>
</comment>
<dbReference type="AlphaFoldDB" id="A0A9D1LM23"/>
<evidence type="ECO:0000256" key="1">
    <source>
        <dbReference type="ARBA" id="ARBA00004651"/>
    </source>
</evidence>
<dbReference type="PANTHER" id="PTHR30294:SF29">
    <property type="entry name" value="MULTIDRUG ABC TRANSPORTER PERMEASE YBHS-RELATED"/>
    <property type="match status" value="1"/>
</dbReference>
<dbReference type="PANTHER" id="PTHR30294">
    <property type="entry name" value="MEMBRANE COMPONENT OF ABC TRANSPORTER YHHJ-RELATED"/>
    <property type="match status" value="1"/>
</dbReference>
<feature type="transmembrane region" description="Helical" evidence="6">
    <location>
        <begin position="95"/>
        <end position="116"/>
    </location>
</feature>
<keyword evidence="5 6" id="KW-0472">Membrane</keyword>
<feature type="transmembrane region" description="Helical" evidence="6">
    <location>
        <begin position="155"/>
        <end position="172"/>
    </location>
</feature>
<dbReference type="EMBL" id="DVMR01000064">
    <property type="protein sequence ID" value="HIU44352.1"/>
    <property type="molecule type" value="Genomic_DNA"/>
</dbReference>
<reference evidence="7" key="1">
    <citation type="submission" date="2020-10" db="EMBL/GenBank/DDBJ databases">
        <authorList>
            <person name="Gilroy R."/>
        </authorList>
    </citation>
    <scope>NUCLEOTIDE SEQUENCE</scope>
    <source>
        <strain evidence="7">CHK191-8634</strain>
    </source>
</reference>
<proteinExistence type="predicted"/>
<feature type="transmembrane region" description="Helical" evidence="6">
    <location>
        <begin position="264"/>
        <end position="282"/>
    </location>
</feature>
<evidence type="ECO:0000256" key="4">
    <source>
        <dbReference type="ARBA" id="ARBA00022989"/>
    </source>
</evidence>
<gene>
    <name evidence="7" type="ORF">IAB67_08670</name>
</gene>
<protein>
    <submittedName>
        <fullName evidence="7">ABC transporter permease</fullName>
    </submittedName>
</protein>
<feature type="transmembrane region" description="Helical" evidence="6">
    <location>
        <begin position="48"/>
        <end position="69"/>
    </location>
</feature>
<dbReference type="Proteomes" id="UP000824073">
    <property type="component" value="Unassembled WGS sequence"/>
</dbReference>
<accession>A0A9D1LM23</accession>
<evidence type="ECO:0000256" key="5">
    <source>
        <dbReference type="ARBA" id="ARBA00023136"/>
    </source>
</evidence>
<evidence type="ECO:0000256" key="3">
    <source>
        <dbReference type="ARBA" id="ARBA00022692"/>
    </source>
</evidence>
<keyword evidence="4 6" id="KW-1133">Transmembrane helix</keyword>
<evidence type="ECO:0000256" key="2">
    <source>
        <dbReference type="ARBA" id="ARBA00022475"/>
    </source>
</evidence>